<keyword evidence="5" id="KW-1185">Reference proteome</keyword>
<gene>
    <name evidence="4" type="ORF">AB1Y20_004367</name>
</gene>
<dbReference type="EC" id="3.5.1.88" evidence="2 3"/>
<keyword evidence="3" id="KW-0378">Hydrolase</keyword>
<dbReference type="NCBIfam" id="TIGR00079">
    <property type="entry name" value="pept_deformyl"/>
    <property type="match status" value="1"/>
</dbReference>
<reference evidence="4 5" key="1">
    <citation type="journal article" date="2024" name="Science">
        <title>Giant polyketide synthase enzymes in the biosynthesis of giant marine polyether toxins.</title>
        <authorList>
            <person name="Fallon T.R."/>
            <person name="Shende V.V."/>
            <person name="Wierzbicki I.H."/>
            <person name="Pendleton A.L."/>
            <person name="Watervoot N.F."/>
            <person name="Auber R.P."/>
            <person name="Gonzalez D.J."/>
            <person name="Wisecaver J.H."/>
            <person name="Moore B.S."/>
        </authorList>
    </citation>
    <scope>NUCLEOTIDE SEQUENCE [LARGE SCALE GENOMIC DNA]</scope>
    <source>
        <strain evidence="4 5">12B1</strain>
    </source>
</reference>
<dbReference type="NCBIfam" id="NF001159">
    <property type="entry name" value="PRK00150.1-3"/>
    <property type="match status" value="1"/>
</dbReference>
<accession>A0AB34J022</accession>
<dbReference type="InterPro" id="IPR036821">
    <property type="entry name" value="Peptide_deformylase_sf"/>
</dbReference>
<evidence type="ECO:0000313" key="4">
    <source>
        <dbReference type="EMBL" id="KAL1508250.1"/>
    </source>
</evidence>
<dbReference type="SUPFAM" id="SSF56420">
    <property type="entry name" value="Peptide deformylase"/>
    <property type="match status" value="1"/>
</dbReference>
<dbReference type="GO" id="GO:0006412">
    <property type="term" value="P:translation"/>
    <property type="evidence" value="ECO:0007669"/>
    <property type="project" value="UniProtKB-KW"/>
</dbReference>
<name>A0AB34J022_PRYPA</name>
<dbReference type="PRINTS" id="PR01576">
    <property type="entry name" value="PDEFORMYLASE"/>
</dbReference>
<evidence type="ECO:0000256" key="3">
    <source>
        <dbReference type="RuleBase" id="RU362111"/>
    </source>
</evidence>
<comment type="function">
    <text evidence="3">Removes the formyl group from the N-terminal Met of newly synthesized proteins.</text>
</comment>
<comment type="caution">
    <text evidence="4">The sequence shown here is derived from an EMBL/GenBank/DDBJ whole genome shotgun (WGS) entry which is preliminary data.</text>
</comment>
<dbReference type="CDD" id="cd00487">
    <property type="entry name" value="Pep_deformylase"/>
    <property type="match status" value="1"/>
</dbReference>
<evidence type="ECO:0000256" key="1">
    <source>
        <dbReference type="ARBA" id="ARBA00010759"/>
    </source>
</evidence>
<comment type="catalytic activity">
    <reaction evidence="3">
        <text>N-terminal N-formyl-L-methionyl-[peptide] + H2O = N-terminal L-methionyl-[peptide] + formate</text>
        <dbReference type="Rhea" id="RHEA:24420"/>
        <dbReference type="Rhea" id="RHEA-COMP:10639"/>
        <dbReference type="Rhea" id="RHEA-COMP:10640"/>
        <dbReference type="ChEBI" id="CHEBI:15377"/>
        <dbReference type="ChEBI" id="CHEBI:15740"/>
        <dbReference type="ChEBI" id="CHEBI:49298"/>
        <dbReference type="ChEBI" id="CHEBI:64731"/>
        <dbReference type="EC" id="3.5.1.88"/>
    </reaction>
</comment>
<protein>
    <recommendedName>
        <fullName evidence="2 3">Peptide deformylase</fullName>
        <ecNumber evidence="2 3">3.5.1.88</ecNumber>
    </recommendedName>
</protein>
<dbReference type="InterPro" id="IPR023635">
    <property type="entry name" value="Peptide_deformylase"/>
</dbReference>
<dbReference type="PANTHER" id="PTHR10458:SF22">
    <property type="entry name" value="PEPTIDE DEFORMYLASE"/>
    <property type="match status" value="1"/>
</dbReference>
<keyword evidence="3" id="KW-0479">Metal-binding</keyword>
<keyword evidence="3" id="KW-0648">Protein biosynthesis</keyword>
<dbReference type="EMBL" id="JBGBPQ010000016">
    <property type="protein sequence ID" value="KAL1508250.1"/>
    <property type="molecule type" value="Genomic_DNA"/>
</dbReference>
<dbReference type="PANTHER" id="PTHR10458">
    <property type="entry name" value="PEPTIDE DEFORMYLASE"/>
    <property type="match status" value="1"/>
</dbReference>
<dbReference type="Pfam" id="PF01327">
    <property type="entry name" value="Pep_deformylase"/>
    <property type="match status" value="1"/>
</dbReference>
<evidence type="ECO:0000313" key="5">
    <source>
        <dbReference type="Proteomes" id="UP001515480"/>
    </source>
</evidence>
<evidence type="ECO:0000256" key="2">
    <source>
        <dbReference type="ARBA" id="ARBA00012175"/>
    </source>
</evidence>
<dbReference type="GO" id="GO:0046872">
    <property type="term" value="F:metal ion binding"/>
    <property type="evidence" value="ECO:0007669"/>
    <property type="project" value="UniProtKB-KW"/>
</dbReference>
<dbReference type="Proteomes" id="UP001515480">
    <property type="component" value="Unassembled WGS sequence"/>
</dbReference>
<dbReference type="HAMAP" id="MF_00163">
    <property type="entry name" value="Pep_deformylase"/>
    <property type="match status" value="1"/>
</dbReference>
<proteinExistence type="inferred from homology"/>
<dbReference type="Gene3D" id="3.90.45.10">
    <property type="entry name" value="Peptide deformylase"/>
    <property type="match status" value="1"/>
</dbReference>
<dbReference type="GO" id="GO:0042586">
    <property type="term" value="F:peptide deformylase activity"/>
    <property type="evidence" value="ECO:0007669"/>
    <property type="project" value="UniProtKB-EC"/>
</dbReference>
<sequence length="252" mass="28156">MIAAFLAFRFPTPHDSPPAWDKPGLQAMELANHKHEGAAEAPVSTGPHRRVLSPARRCVEPLMGGFDVETNPGAVAGTKLRILEYPHPLLRAGNCEVVDFNYDLKKLTREMFSVMYASRGVGLAAPQVGVNRRLMVFNPEGDPRKRRSEVVLCNPVIVEYSDTTDVEVEGCLSFPGFTADVERSEWIKVEYQDVKGRKQEKQLEGWEARIFQHELDHVDSVLYIDRLGGDERQRIQKNLDELIAAHGPGGAL</sequence>
<organism evidence="4 5">
    <name type="scientific">Prymnesium parvum</name>
    <name type="common">Toxic golden alga</name>
    <dbReference type="NCBI Taxonomy" id="97485"/>
    <lineage>
        <taxon>Eukaryota</taxon>
        <taxon>Haptista</taxon>
        <taxon>Haptophyta</taxon>
        <taxon>Prymnesiophyceae</taxon>
        <taxon>Prymnesiales</taxon>
        <taxon>Prymnesiaceae</taxon>
        <taxon>Prymnesium</taxon>
    </lineage>
</organism>
<dbReference type="AlphaFoldDB" id="A0AB34J022"/>
<comment type="similarity">
    <text evidence="1 3">Belongs to the polypeptide deformylase family.</text>
</comment>